<dbReference type="PANTHER" id="PTHR30367">
    <property type="entry name" value="P-HYDROXYBENZOIC ACID EFFLUX PUMP SUBUNIT AAEA-RELATED"/>
    <property type="match status" value="1"/>
</dbReference>
<keyword evidence="4" id="KW-1133">Transmembrane helix</keyword>
<dbReference type="GO" id="GO:0022857">
    <property type="term" value="F:transmembrane transporter activity"/>
    <property type="evidence" value="ECO:0007669"/>
    <property type="project" value="InterPro"/>
</dbReference>
<evidence type="ECO:0000256" key="6">
    <source>
        <dbReference type="SAM" id="Coils"/>
    </source>
</evidence>
<dbReference type="Pfam" id="PF25963">
    <property type="entry name" value="Beta-barrel_AAEA"/>
    <property type="match status" value="1"/>
</dbReference>
<sequence length="301" mass="33242">MFKRLFITSSFVIIALAAIGWKYQQYIINPWTRDGLVRAQIVQITPRVTGPIISLNIKDNSEVKAGQVLFVVDPRPYKIAVEKAKGNLDQTKAQLQRAQDEATRERELIQRQPGAISEMTLVQQKISVTLAQAGVEAAQAAYDQSKLDLSFTQVIAPVDGYITNLNLNIGSQVVANQPVVALIDKHSFWVEGFFKETDIKDVASGDKATVTLMAYGDQPLKGLVESIGYGISHKNGSTGLSLLPNVSPTFQWIRLAQRIPVQIHLDHIPDGIQFRIGSSASIVIHKKQKNQSLIKMVKGMI</sequence>
<evidence type="ECO:0000256" key="4">
    <source>
        <dbReference type="ARBA" id="ARBA00022989"/>
    </source>
</evidence>
<proteinExistence type="inferred from homology"/>
<name>A0A1T5I5F2_9GAMM</name>
<gene>
    <name evidence="10" type="primary">aaeA</name>
    <name evidence="10" type="ORF">CZ809_03883</name>
</gene>
<dbReference type="InterPro" id="IPR058624">
    <property type="entry name" value="MdtA-like_HH"/>
</dbReference>
<dbReference type="Pfam" id="PF25876">
    <property type="entry name" value="HH_MFP_RND"/>
    <property type="match status" value="1"/>
</dbReference>
<dbReference type="InterPro" id="IPR058634">
    <property type="entry name" value="AaeA-lik-b-barrel"/>
</dbReference>
<evidence type="ECO:0000313" key="10">
    <source>
        <dbReference type="EMBL" id="SKC34271.1"/>
    </source>
</evidence>
<feature type="coiled-coil region" evidence="6">
    <location>
        <begin position="81"/>
        <end position="112"/>
    </location>
</feature>
<dbReference type="GO" id="GO:0016020">
    <property type="term" value="C:membrane"/>
    <property type="evidence" value="ECO:0007669"/>
    <property type="project" value="InterPro"/>
</dbReference>
<evidence type="ECO:0000259" key="8">
    <source>
        <dbReference type="Pfam" id="PF25917"/>
    </source>
</evidence>
<dbReference type="NCBIfam" id="TIGR01730">
    <property type="entry name" value="RND_mfp"/>
    <property type="match status" value="1"/>
</dbReference>
<organism evidence="10 11">
    <name type="scientific">Photobacterium piscicola</name>
    <dbReference type="NCBI Taxonomy" id="1378299"/>
    <lineage>
        <taxon>Bacteria</taxon>
        <taxon>Pseudomonadati</taxon>
        <taxon>Pseudomonadota</taxon>
        <taxon>Gammaproteobacteria</taxon>
        <taxon>Vibrionales</taxon>
        <taxon>Vibrionaceae</taxon>
        <taxon>Photobacterium</taxon>
    </lineage>
</organism>
<comment type="subcellular location">
    <subcellularLocation>
        <location evidence="1">Membrane</location>
        <topology evidence="1">Single-pass membrane protein</topology>
    </subcellularLocation>
</comment>
<dbReference type="Gene3D" id="2.40.50.100">
    <property type="match status" value="1"/>
</dbReference>
<dbReference type="SUPFAM" id="SSF111369">
    <property type="entry name" value="HlyD-like secretion proteins"/>
    <property type="match status" value="1"/>
</dbReference>
<dbReference type="InterPro" id="IPR050393">
    <property type="entry name" value="MFP_Efflux_Pump"/>
</dbReference>
<dbReference type="Pfam" id="PF25917">
    <property type="entry name" value="BSH_RND"/>
    <property type="match status" value="1"/>
</dbReference>
<dbReference type="PANTHER" id="PTHR30367:SF1">
    <property type="entry name" value="MULTIDRUG RESISTANCE PROTEIN MDTN"/>
    <property type="match status" value="1"/>
</dbReference>
<reference evidence="10 11" key="1">
    <citation type="submission" date="2017-02" db="EMBL/GenBank/DDBJ databases">
        <authorList>
            <person name="Peterson S.W."/>
        </authorList>
    </citation>
    <scope>NUCLEOTIDE SEQUENCE [LARGE SCALE GENOMIC DNA]</scope>
    <source>
        <strain evidence="11">type strain: NCCB 100098</strain>
    </source>
</reference>
<evidence type="ECO:0000259" key="7">
    <source>
        <dbReference type="Pfam" id="PF25876"/>
    </source>
</evidence>
<dbReference type="InterPro" id="IPR058625">
    <property type="entry name" value="MdtA-like_BSH"/>
</dbReference>
<evidence type="ECO:0000256" key="1">
    <source>
        <dbReference type="ARBA" id="ARBA00004167"/>
    </source>
</evidence>
<keyword evidence="3" id="KW-0812">Transmembrane</keyword>
<keyword evidence="6" id="KW-0175">Coiled coil</keyword>
<feature type="domain" description="Multidrug resistance protein MdtA-like alpha-helical hairpin" evidence="7">
    <location>
        <begin position="82"/>
        <end position="152"/>
    </location>
</feature>
<dbReference type="Proteomes" id="UP000189966">
    <property type="component" value="Unassembled WGS sequence"/>
</dbReference>
<dbReference type="RefSeq" id="WP_080159155.1">
    <property type="nucleotide sequence ID" value="NZ_CP175534.1"/>
</dbReference>
<accession>A0A1T5I5F2</accession>
<dbReference type="InterPro" id="IPR006143">
    <property type="entry name" value="RND_pump_MFP"/>
</dbReference>
<dbReference type="OrthoDB" id="9811754at2"/>
<dbReference type="EMBL" id="FUZI01000015">
    <property type="protein sequence ID" value="SKC34271.1"/>
    <property type="molecule type" value="Genomic_DNA"/>
</dbReference>
<dbReference type="AlphaFoldDB" id="A0A1T5I5F2"/>
<evidence type="ECO:0000256" key="2">
    <source>
        <dbReference type="ARBA" id="ARBA00009477"/>
    </source>
</evidence>
<evidence type="ECO:0000313" key="11">
    <source>
        <dbReference type="Proteomes" id="UP000189966"/>
    </source>
</evidence>
<comment type="similarity">
    <text evidence="2">Belongs to the membrane fusion protein (MFP) (TC 8.A.1) family.</text>
</comment>
<feature type="domain" description="p-hydroxybenzoic acid efflux pump subunit AaeA-like beta-barrel" evidence="9">
    <location>
        <begin position="187"/>
        <end position="285"/>
    </location>
</feature>
<evidence type="ECO:0000259" key="9">
    <source>
        <dbReference type="Pfam" id="PF25963"/>
    </source>
</evidence>
<evidence type="ECO:0000256" key="5">
    <source>
        <dbReference type="ARBA" id="ARBA00023136"/>
    </source>
</evidence>
<evidence type="ECO:0000256" key="3">
    <source>
        <dbReference type="ARBA" id="ARBA00022692"/>
    </source>
</evidence>
<dbReference type="Gene3D" id="2.40.30.170">
    <property type="match status" value="1"/>
</dbReference>
<keyword evidence="5" id="KW-0472">Membrane</keyword>
<feature type="domain" description="Multidrug resistance protein MdtA-like barrel-sandwich hybrid" evidence="8">
    <location>
        <begin position="41"/>
        <end position="182"/>
    </location>
</feature>
<protein>
    <submittedName>
        <fullName evidence="10">p-hydroxybenzoic acid efflux pump subunit AaeA</fullName>
    </submittedName>
</protein>